<feature type="region of interest" description="Disordered" evidence="1">
    <location>
        <begin position="1"/>
        <end position="99"/>
    </location>
</feature>
<dbReference type="GeneID" id="25914372"/>
<feature type="compositionally biased region" description="Low complexity" evidence="1">
    <location>
        <begin position="52"/>
        <end position="68"/>
    </location>
</feature>
<evidence type="ECO:0000313" key="3">
    <source>
        <dbReference type="Proteomes" id="UP000054560"/>
    </source>
</evidence>
<sequence>MAHTRSLPHIHNTNATPAHLHTPTNTHTHTHTTQYKWNTLTPYRRSREGSTRTRSGLSSTRSSLNSNRSTRDHTQTQTPPIDELGLHTLKVDSPSPSALTEGVSLVEDVAPETGLTDLSVPTTGALEGLFPESGSGLGGAGAFELEGLDLVGRISSPVSLSRDDESLQPARRPSQLTSEAMRYVRLFADLSYMSASVVCDHK</sequence>
<evidence type="ECO:0000256" key="1">
    <source>
        <dbReference type="SAM" id="MobiDB-lite"/>
    </source>
</evidence>
<dbReference type="AlphaFoldDB" id="A0A0L0FA32"/>
<dbReference type="RefSeq" id="XP_014147476.1">
    <property type="nucleotide sequence ID" value="XM_014292001.1"/>
</dbReference>
<dbReference type="EMBL" id="KQ245440">
    <property type="protein sequence ID" value="KNC73574.1"/>
    <property type="molecule type" value="Genomic_DNA"/>
</dbReference>
<accession>A0A0L0FA32</accession>
<name>A0A0L0FA32_9EUKA</name>
<feature type="compositionally biased region" description="Low complexity" evidence="1">
    <location>
        <begin position="15"/>
        <end position="33"/>
    </location>
</feature>
<reference evidence="2 3" key="1">
    <citation type="submission" date="2011-02" db="EMBL/GenBank/DDBJ databases">
        <title>The Genome Sequence of Sphaeroforma arctica JP610.</title>
        <authorList>
            <consortium name="The Broad Institute Genome Sequencing Platform"/>
            <person name="Russ C."/>
            <person name="Cuomo C."/>
            <person name="Young S.K."/>
            <person name="Zeng Q."/>
            <person name="Gargeya S."/>
            <person name="Alvarado L."/>
            <person name="Berlin A."/>
            <person name="Chapman S.B."/>
            <person name="Chen Z."/>
            <person name="Freedman E."/>
            <person name="Gellesch M."/>
            <person name="Goldberg J."/>
            <person name="Griggs A."/>
            <person name="Gujja S."/>
            <person name="Heilman E."/>
            <person name="Heiman D."/>
            <person name="Howarth C."/>
            <person name="Mehta T."/>
            <person name="Neiman D."/>
            <person name="Pearson M."/>
            <person name="Roberts A."/>
            <person name="Saif S."/>
            <person name="Shea T."/>
            <person name="Shenoy N."/>
            <person name="Sisk P."/>
            <person name="Stolte C."/>
            <person name="Sykes S."/>
            <person name="White J."/>
            <person name="Yandava C."/>
            <person name="Burger G."/>
            <person name="Gray M.W."/>
            <person name="Holland P.W.H."/>
            <person name="King N."/>
            <person name="Lang F.B.F."/>
            <person name="Roger A.J."/>
            <person name="Ruiz-Trillo I."/>
            <person name="Haas B."/>
            <person name="Nusbaum C."/>
            <person name="Birren B."/>
        </authorList>
    </citation>
    <scope>NUCLEOTIDE SEQUENCE [LARGE SCALE GENOMIC DNA]</scope>
    <source>
        <strain evidence="2 3">JP610</strain>
    </source>
</reference>
<proteinExistence type="predicted"/>
<organism evidence="2 3">
    <name type="scientific">Sphaeroforma arctica JP610</name>
    <dbReference type="NCBI Taxonomy" id="667725"/>
    <lineage>
        <taxon>Eukaryota</taxon>
        <taxon>Ichthyosporea</taxon>
        <taxon>Ichthyophonida</taxon>
        <taxon>Sphaeroforma</taxon>
    </lineage>
</organism>
<evidence type="ECO:0000313" key="2">
    <source>
        <dbReference type="EMBL" id="KNC73574.1"/>
    </source>
</evidence>
<dbReference type="Proteomes" id="UP000054560">
    <property type="component" value="Unassembled WGS sequence"/>
</dbReference>
<gene>
    <name evidence="2" type="ORF">SARC_13868</name>
</gene>
<keyword evidence="3" id="KW-1185">Reference proteome</keyword>
<protein>
    <submittedName>
        <fullName evidence="2">Uncharacterized protein</fullName>
    </submittedName>
</protein>